<reference evidence="1 2" key="1">
    <citation type="submission" date="2018-04" db="EMBL/GenBank/DDBJ databases">
        <authorList>
            <person name="Hagen T."/>
        </authorList>
    </citation>
    <scope>NUCLEOTIDE SEQUENCE [LARGE SCALE GENOMIC DNA]</scope>
    <source>
        <strain evidence="1 2">TPD7009</strain>
    </source>
</reference>
<name>A0AA92BZB3_RHIRH</name>
<evidence type="ECO:0000313" key="2">
    <source>
        <dbReference type="Proteomes" id="UP000244335"/>
    </source>
</evidence>
<dbReference type="RefSeq" id="WP_116494893.1">
    <property type="nucleotide sequence ID" value="NZ_QDFR01000016.1"/>
</dbReference>
<dbReference type="EMBL" id="QDFR01000016">
    <property type="protein sequence ID" value="PVE49897.1"/>
    <property type="molecule type" value="Genomic_DNA"/>
</dbReference>
<sequence>MSRNLSAADIDAIKLLISQERLGTFRAITHSDDDAIELHQASMLLSSSLMSVTGMLEIAIRNAVCSMIQQDYGVADFLRTPPSGLHWHALEKKKIDEAEAQARRASYSKLESPQKDALDAIAFPHGVPANIKHTNLAKKRQAAITVSMGQVVSQLTIFFWKRLFSEQYEPTLWKRSLKKVFPNKTFSRAIIADHLEVFYQARNRLAHHEPVYGTRLERIVEAIDFLSQNLGSRTPNPESPIAKFVLPHRELLDSQIAVFQSTFQRLTTHPDQRTALTSSPQQQRVGVLRRYYGITCRLFKRKARPND</sequence>
<dbReference type="Proteomes" id="UP000244335">
    <property type="component" value="Unassembled WGS sequence"/>
</dbReference>
<evidence type="ECO:0000313" key="1">
    <source>
        <dbReference type="EMBL" id="PVE49897.1"/>
    </source>
</evidence>
<accession>A0AA92BZB3</accession>
<gene>
    <name evidence="1" type="ORF">DC430_23655</name>
</gene>
<organism evidence="1 2">
    <name type="scientific">Rhizobium rhizogenes</name>
    <name type="common">Agrobacterium rhizogenes</name>
    <dbReference type="NCBI Taxonomy" id="359"/>
    <lineage>
        <taxon>Bacteria</taxon>
        <taxon>Pseudomonadati</taxon>
        <taxon>Pseudomonadota</taxon>
        <taxon>Alphaproteobacteria</taxon>
        <taxon>Hyphomicrobiales</taxon>
        <taxon>Rhizobiaceae</taxon>
        <taxon>Rhizobium/Agrobacterium group</taxon>
        <taxon>Rhizobium</taxon>
    </lineage>
</organism>
<dbReference type="AlphaFoldDB" id="A0AA92BZB3"/>
<comment type="caution">
    <text evidence="1">The sequence shown here is derived from an EMBL/GenBank/DDBJ whole genome shotgun (WGS) entry which is preliminary data.</text>
</comment>
<proteinExistence type="predicted"/>
<evidence type="ECO:0008006" key="3">
    <source>
        <dbReference type="Google" id="ProtNLM"/>
    </source>
</evidence>
<protein>
    <recommendedName>
        <fullName evidence="3">Abi-like protein</fullName>
    </recommendedName>
</protein>